<evidence type="ECO:0000313" key="2">
    <source>
        <dbReference type="Proteomes" id="UP001165083"/>
    </source>
</evidence>
<protein>
    <submittedName>
        <fullName evidence="1">Unnamed protein product</fullName>
    </submittedName>
</protein>
<dbReference type="EMBL" id="BSXW01000012">
    <property type="protein sequence ID" value="GMF09535.1"/>
    <property type="molecule type" value="Genomic_DNA"/>
</dbReference>
<name>A0A9W6WER3_9STRA</name>
<gene>
    <name evidence="1" type="ORF">Plil01_000043000</name>
</gene>
<keyword evidence="2" id="KW-1185">Reference proteome</keyword>
<dbReference type="AlphaFoldDB" id="A0A9W6WER3"/>
<evidence type="ECO:0000313" key="1">
    <source>
        <dbReference type="EMBL" id="GMF09535.1"/>
    </source>
</evidence>
<reference evidence="1" key="1">
    <citation type="submission" date="2023-04" db="EMBL/GenBank/DDBJ databases">
        <title>Phytophthora lilii NBRC 32176.</title>
        <authorList>
            <person name="Ichikawa N."/>
            <person name="Sato H."/>
            <person name="Tonouchi N."/>
        </authorList>
    </citation>
    <scope>NUCLEOTIDE SEQUENCE</scope>
    <source>
        <strain evidence="1">NBRC 32176</strain>
    </source>
</reference>
<comment type="caution">
    <text evidence="1">The sequence shown here is derived from an EMBL/GenBank/DDBJ whole genome shotgun (WGS) entry which is preliminary data.</text>
</comment>
<dbReference type="Proteomes" id="UP001165083">
    <property type="component" value="Unassembled WGS sequence"/>
</dbReference>
<accession>A0A9W6WER3</accession>
<sequence length="90" mass="9990">MGLRKDALDTANHAVGQQTVRVELVMEARPMRDMKWHSSANRHAILVDTPMLSSSTSSETHVKRGAEDLLLESEPGCIHLPKGFTHRACK</sequence>
<organism evidence="1 2">
    <name type="scientific">Phytophthora lilii</name>
    <dbReference type="NCBI Taxonomy" id="2077276"/>
    <lineage>
        <taxon>Eukaryota</taxon>
        <taxon>Sar</taxon>
        <taxon>Stramenopiles</taxon>
        <taxon>Oomycota</taxon>
        <taxon>Peronosporomycetes</taxon>
        <taxon>Peronosporales</taxon>
        <taxon>Peronosporaceae</taxon>
        <taxon>Phytophthora</taxon>
    </lineage>
</organism>
<proteinExistence type="predicted"/>